<dbReference type="Proteomes" id="UP001232148">
    <property type="component" value="Unassembled WGS sequence"/>
</dbReference>
<evidence type="ECO:0000259" key="3">
    <source>
        <dbReference type="Pfam" id="PF20237"/>
    </source>
</evidence>
<evidence type="ECO:0000256" key="1">
    <source>
        <dbReference type="SAM" id="MobiDB-lite"/>
    </source>
</evidence>
<keyword evidence="2" id="KW-0812">Transmembrane</keyword>
<name>A0AAD9LXK4_9PEZI</name>
<dbReference type="PANTHER" id="PTHR34502">
    <property type="entry name" value="DUF6594 DOMAIN-CONTAINING PROTEIN-RELATED"/>
    <property type="match status" value="1"/>
</dbReference>
<organism evidence="4 5">
    <name type="scientific">Colletotrichum zoysiae</name>
    <dbReference type="NCBI Taxonomy" id="1216348"/>
    <lineage>
        <taxon>Eukaryota</taxon>
        <taxon>Fungi</taxon>
        <taxon>Dikarya</taxon>
        <taxon>Ascomycota</taxon>
        <taxon>Pezizomycotina</taxon>
        <taxon>Sordariomycetes</taxon>
        <taxon>Hypocreomycetidae</taxon>
        <taxon>Glomerellales</taxon>
        <taxon>Glomerellaceae</taxon>
        <taxon>Colletotrichum</taxon>
        <taxon>Colletotrichum graminicola species complex</taxon>
    </lineage>
</organism>
<protein>
    <recommendedName>
        <fullName evidence="3">DUF6594 domain-containing protein</fullName>
    </recommendedName>
</protein>
<keyword evidence="2" id="KW-1133">Transmembrane helix</keyword>
<gene>
    <name evidence="4" type="ORF">LX32DRAFT_642159</name>
</gene>
<evidence type="ECO:0000313" key="4">
    <source>
        <dbReference type="EMBL" id="KAK2026066.1"/>
    </source>
</evidence>
<keyword evidence="5" id="KW-1185">Reference proteome</keyword>
<dbReference type="PANTHER" id="PTHR34502:SF4">
    <property type="entry name" value="DUF6594 DOMAIN-CONTAINING PROTEIN"/>
    <property type="match status" value="1"/>
</dbReference>
<evidence type="ECO:0000313" key="5">
    <source>
        <dbReference type="Proteomes" id="UP001232148"/>
    </source>
</evidence>
<reference evidence="4" key="1">
    <citation type="submission" date="2021-06" db="EMBL/GenBank/DDBJ databases">
        <title>Comparative genomics, transcriptomics and evolutionary studies reveal genomic signatures of adaptation to plant cell wall in hemibiotrophic fungi.</title>
        <authorList>
            <consortium name="DOE Joint Genome Institute"/>
            <person name="Baroncelli R."/>
            <person name="Diaz J.F."/>
            <person name="Benocci T."/>
            <person name="Peng M."/>
            <person name="Battaglia E."/>
            <person name="Haridas S."/>
            <person name="Andreopoulos W."/>
            <person name="Labutti K."/>
            <person name="Pangilinan J."/>
            <person name="Floch G.L."/>
            <person name="Makela M.R."/>
            <person name="Henrissat B."/>
            <person name="Grigoriev I.V."/>
            <person name="Crouch J.A."/>
            <person name="De Vries R.P."/>
            <person name="Sukno S.A."/>
            <person name="Thon M.R."/>
        </authorList>
    </citation>
    <scope>NUCLEOTIDE SEQUENCE</scope>
    <source>
        <strain evidence="4">MAFF235873</strain>
    </source>
</reference>
<accession>A0AAD9LXK4</accession>
<dbReference type="InterPro" id="IPR046529">
    <property type="entry name" value="DUF6594"/>
</dbReference>
<proteinExistence type="predicted"/>
<feature type="transmembrane region" description="Helical" evidence="2">
    <location>
        <begin position="266"/>
        <end position="286"/>
    </location>
</feature>
<feature type="transmembrane region" description="Helical" evidence="2">
    <location>
        <begin position="237"/>
        <end position="259"/>
    </location>
</feature>
<sequence length="316" mass="35777">MPPPPSMHNDGMGMQQFREGETPTPPSRSFEEPWTTPTTEERQLKPWKYSGYNVFSRLLASDQDFLIVRQFGHVRSRLLLLLQDSVAKLEEELDRIDQQCSNSAGPDFNNGSFREEPIKRRAEVLRELHKALQDYDEHVLRCSQMCSLPKAQGRDVESIENWFLANPGAIDQSESSFISRKEDLISIVPKIKSPLRRALERVSGFDLSPLFSMRPSGDFYDPELTRYYNDRKIEKCITGIVVLTGFLMLVAPLWILVFVSGELERLGVISAFVALFLALVSTVTIAKPFDTLAATAAYTAVLMVFMQMDYVGKPSA</sequence>
<dbReference type="Pfam" id="PF20237">
    <property type="entry name" value="DUF6594"/>
    <property type="match status" value="1"/>
</dbReference>
<keyword evidence="2" id="KW-0472">Membrane</keyword>
<dbReference type="EMBL" id="MU842922">
    <property type="protein sequence ID" value="KAK2026066.1"/>
    <property type="molecule type" value="Genomic_DNA"/>
</dbReference>
<feature type="transmembrane region" description="Helical" evidence="2">
    <location>
        <begin position="292"/>
        <end position="311"/>
    </location>
</feature>
<feature type="region of interest" description="Disordered" evidence="1">
    <location>
        <begin position="1"/>
        <end position="41"/>
    </location>
</feature>
<feature type="domain" description="DUF6594" evidence="3">
    <location>
        <begin position="52"/>
        <end position="303"/>
    </location>
</feature>
<comment type="caution">
    <text evidence="4">The sequence shown here is derived from an EMBL/GenBank/DDBJ whole genome shotgun (WGS) entry which is preliminary data.</text>
</comment>
<evidence type="ECO:0000256" key="2">
    <source>
        <dbReference type="SAM" id="Phobius"/>
    </source>
</evidence>
<dbReference type="AlphaFoldDB" id="A0AAD9LXK4"/>